<dbReference type="Proteomes" id="UP000534626">
    <property type="component" value="Unassembled WGS sequence"/>
</dbReference>
<dbReference type="AlphaFoldDB" id="A0A7K6KVF3"/>
<keyword evidence="6 17" id="KW-0863">Zinc-finger</keyword>
<evidence type="ECO:0000256" key="11">
    <source>
        <dbReference type="ARBA" id="ARBA00023329"/>
    </source>
</evidence>
<dbReference type="GO" id="GO:0006886">
    <property type="term" value="P:intracellular protein transport"/>
    <property type="evidence" value="ECO:0007669"/>
    <property type="project" value="InterPro"/>
</dbReference>
<dbReference type="GO" id="GO:0030658">
    <property type="term" value="C:transport vesicle membrane"/>
    <property type="evidence" value="ECO:0007669"/>
    <property type="project" value="UniProtKB-SubCell"/>
</dbReference>
<evidence type="ECO:0000256" key="10">
    <source>
        <dbReference type="ARBA" id="ARBA00023136"/>
    </source>
</evidence>
<dbReference type="SMART" id="SM00239">
    <property type="entry name" value="C2"/>
    <property type="match status" value="2"/>
</dbReference>
<keyword evidence="4" id="KW-0479">Metal-binding</keyword>
<proteinExistence type="predicted"/>
<evidence type="ECO:0000256" key="8">
    <source>
        <dbReference type="ARBA" id="ARBA00022837"/>
    </source>
</evidence>
<feature type="region of interest" description="Disordered" evidence="18">
    <location>
        <begin position="479"/>
        <end position="514"/>
    </location>
</feature>
<organism evidence="22 23">
    <name type="scientific">Falcunculus frontatus</name>
    <name type="common">Eastern shriketit</name>
    <dbReference type="NCBI Taxonomy" id="254539"/>
    <lineage>
        <taxon>Eukaryota</taxon>
        <taxon>Metazoa</taxon>
        <taxon>Chordata</taxon>
        <taxon>Craniata</taxon>
        <taxon>Vertebrata</taxon>
        <taxon>Euteleostomi</taxon>
        <taxon>Archelosauria</taxon>
        <taxon>Archosauria</taxon>
        <taxon>Dinosauria</taxon>
        <taxon>Saurischia</taxon>
        <taxon>Theropoda</taxon>
        <taxon>Coelurosauria</taxon>
        <taxon>Aves</taxon>
        <taxon>Neognathae</taxon>
        <taxon>Neoaves</taxon>
        <taxon>Telluraves</taxon>
        <taxon>Australaves</taxon>
        <taxon>Passeriformes</taxon>
        <taxon>Corvoidea</taxon>
        <taxon>Pachycephalidae</taxon>
        <taxon>Falcunculus</taxon>
    </lineage>
</organism>
<dbReference type="FunFam" id="3.30.40.10:FF:000347">
    <property type="entry name" value="rab effector Noc2 isoform X1"/>
    <property type="match status" value="1"/>
</dbReference>
<dbReference type="PRINTS" id="PR00360">
    <property type="entry name" value="C2DOMAIN"/>
</dbReference>
<keyword evidence="5" id="KW-0677">Repeat</keyword>
<evidence type="ECO:0000256" key="18">
    <source>
        <dbReference type="SAM" id="MobiDB-lite"/>
    </source>
</evidence>
<evidence type="ECO:0000256" key="6">
    <source>
        <dbReference type="ARBA" id="ARBA00022771"/>
    </source>
</evidence>
<evidence type="ECO:0000256" key="9">
    <source>
        <dbReference type="ARBA" id="ARBA00023018"/>
    </source>
</evidence>
<evidence type="ECO:0000256" key="13">
    <source>
        <dbReference type="ARBA" id="ARBA00066230"/>
    </source>
</evidence>
<dbReference type="Gene3D" id="2.60.40.150">
    <property type="entry name" value="C2 domain"/>
    <property type="match status" value="2"/>
</dbReference>
<feature type="non-terminal residue" evidence="22">
    <location>
        <position position="659"/>
    </location>
</feature>
<dbReference type="InterPro" id="IPR041857">
    <property type="entry name" value="Noc2_FYVE"/>
</dbReference>
<dbReference type="InterPro" id="IPR041282">
    <property type="entry name" value="FYVE_2"/>
</dbReference>
<dbReference type="GO" id="GO:0061669">
    <property type="term" value="P:spontaneous neurotransmitter secretion"/>
    <property type="evidence" value="ECO:0007669"/>
    <property type="project" value="TreeGrafter"/>
</dbReference>
<feature type="domain" description="RabBD" evidence="21">
    <location>
        <begin position="15"/>
        <end position="132"/>
    </location>
</feature>
<evidence type="ECO:0000259" key="21">
    <source>
        <dbReference type="PROSITE" id="PS50916"/>
    </source>
</evidence>
<evidence type="ECO:0000313" key="23">
    <source>
        <dbReference type="Proteomes" id="UP000534626"/>
    </source>
</evidence>
<reference evidence="22 23" key="1">
    <citation type="submission" date="2019-09" db="EMBL/GenBank/DDBJ databases">
        <title>Bird 10,000 Genomes (B10K) Project - Family phase.</title>
        <authorList>
            <person name="Zhang G."/>
        </authorList>
    </citation>
    <scope>NUCLEOTIDE SEQUENCE [LARGE SCALE GENOMIC DNA]</scope>
    <source>
        <strain evidence="22">B10K-DU-029-77</strain>
    </source>
</reference>
<dbReference type="InterPro" id="IPR013083">
    <property type="entry name" value="Znf_RING/FYVE/PHD"/>
</dbReference>
<evidence type="ECO:0000256" key="4">
    <source>
        <dbReference type="ARBA" id="ARBA00022723"/>
    </source>
</evidence>
<dbReference type="InterPro" id="IPR010911">
    <property type="entry name" value="Rab_BD"/>
</dbReference>
<dbReference type="PRINTS" id="PR00399">
    <property type="entry name" value="SYNAPTOTAGMN"/>
</dbReference>
<dbReference type="GO" id="GO:0008270">
    <property type="term" value="F:zinc ion binding"/>
    <property type="evidence" value="ECO:0007669"/>
    <property type="project" value="UniProtKB-KW"/>
</dbReference>
<keyword evidence="2" id="KW-0268">Exocytosis</keyword>
<feature type="compositionally biased region" description="Acidic residues" evidence="18">
    <location>
        <begin position="340"/>
        <end position="350"/>
    </location>
</feature>
<comment type="subunit">
    <text evidence="13">Recruited to dense-core vesicles through specific interaction with RAB27A in endocrine cells. Interacts with RAB3A, RAB3B, RAB3C and RAB3D. Interacts with ZYX.</text>
</comment>
<dbReference type="Pfam" id="PF02318">
    <property type="entry name" value="FYVE_2"/>
    <property type="match status" value="1"/>
</dbReference>
<evidence type="ECO:0000256" key="17">
    <source>
        <dbReference type="PROSITE-ProRule" id="PRU00091"/>
    </source>
</evidence>
<dbReference type="PROSITE" id="PS50004">
    <property type="entry name" value="C2"/>
    <property type="match status" value="2"/>
</dbReference>
<dbReference type="OrthoDB" id="270970at2759"/>
<dbReference type="Pfam" id="PF00168">
    <property type="entry name" value="C2"/>
    <property type="match status" value="2"/>
</dbReference>
<dbReference type="EMBL" id="VZRV01000636">
    <property type="protein sequence ID" value="NWW15695.1"/>
    <property type="molecule type" value="Genomic_DNA"/>
</dbReference>
<name>A0A7K6KVF3_9CORV</name>
<protein>
    <recommendedName>
        <fullName evidence="14">Rab effector Noc2</fullName>
    </recommendedName>
    <alternativeName>
        <fullName evidence="16">No C2 domains protein</fullName>
    </alternativeName>
    <alternativeName>
        <fullName evidence="15">Rabphilin-3A-like protein</fullName>
    </alternativeName>
</protein>
<keyword evidence="23" id="KW-1185">Reference proteome</keyword>
<keyword evidence="9" id="KW-0770">Synapse</keyword>
<keyword evidence="7" id="KW-0862">Zinc</keyword>
<dbReference type="SUPFAM" id="SSF57903">
    <property type="entry name" value="FYVE/PHD zinc finger"/>
    <property type="match status" value="1"/>
</dbReference>
<evidence type="ECO:0000313" key="22">
    <source>
        <dbReference type="EMBL" id="NWW15695.1"/>
    </source>
</evidence>
<feature type="compositionally biased region" description="Low complexity" evidence="18">
    <location>
        <begin position="291"/>
        <end position="301"/>
    </location>
</feature>
<feature type="domain" description="C2" evidence="19">
    <location>
        <begin position="354"/>
        <end position="476"/>
    </location>
</feature>
<feature type="domain" description="FYVE-type" evidence="20">
    <location>
        <begin position="63"/>
        <end position="120"/>
    </location>
</feature>
<keyword evidence="8" id="KW-0106">Calcium</keyword>
<gene>
    <name evidence="22" type="primary">Doc2b</name>
    <name evidence="22" type="ORF">FALFRO_R11374</name>
</gene>
<feature type="domain" description="C2" evidence="19">
    <location>
        <begin position="520"/>
        <end position="654"/>
    </location>
</feature>
<comment type="subcellular location">
    <subcellularLocation>
        <location evidence="1">Cytoplasmic vesicle</location>
        <location evidence="1">Secretory vesicle membrane</location>
    </subcellularLocation>
    <subcellularLocation>
        <location evidence="12">Synapse</location>
    </subcellularLocation>
</comment>
<dbReference type="InterPro" id="IPR047022">
    <property type="entry name" value="Rabphilin_Doc2_C2A"/>
</dbReference>
<comment type="caution">
    <text evidence="22">The sequence shown here is derived from an EMBL/GenBank/DDBJ whole genome shotgun (WGS) entry which is preliminary data.</text>
</comment>
<dbReference type="PROSITE" id="PS50916">
    <property type="entry name" value="RABBD"/>
    <property type="match status" value="1"/>
</dbReference>
<evidence type="ECO:0000256" key="15">
    <source>
        <dbReference type="ARBA" id="ARBA00075319"/>
    </source>
</evidence>
<dbReference type="GO" id="GO:0031267">
    <property type="term" value="F:small GTPase binding"/>
    <property type="evidence" value="ECO:0007669"/>
    <property type="project" value="InterPro"/>
</dbReference>
<dbReference type="InterPro" id="IPR017455">
    <property type="entry name" value="Znf_FYVE-rel"/>
</dbReference>
<dbReference type="InterPro" id="IPR001565">
    <property type="entry name" value="Synaptotagmin"/>
</dbReference>
<dbReference type="InterPro" id="IPR000008">
    <property type="entry name" value="C2_dom"/>
</dbReference>
<keyword evidence="3" id="KW-0963">Cytoplasm</keyword>
<sequence>LQTGWSVHTFQTEKQRKMQALSPKELEVILGVIRKAERLDTVEQQRIGRLVERLENMRKNAMGNGLSQCLLCGETLGLLGSSSVFCQDCKKKVCTKCGIETVGAQKRPLWLCKICSEQREVWKRSGAWFYKGLPKYITPLKSSSGSKSLELQPQPWQGEEPERIGRSRSFTWARGKGSELFPLEFLPGSKSWWSFHGLQHSRVIPSQLLTPGFTAQVSLVFSGSRAHKPGVTLLLRAPSWSWDVAAPVGPCPTSNTPFPLPQQHLCPVPAAPTRGPSQAMSRALGIPQPLLLSGSHSSLGSEQGAELSPTESGQSDHPSDRRHSDAGAPEQPAKSQAPEEVVDPEGYESDDCTTLGTLDFSLLYDQENNALHCTINKAKGLKPMDHNGLADPYVKLHLLPGASKANKLRTKTLRNTLNPTWNETLTYYGITDEDMIRKTLRLEMRQGSWKSTQNSSLPTWGQVAFVRAAGVGTSWRGGNWIPSCPNPPNPNPGGSPSSLSPRLGVFPPQIDKTEDKSLEERGRILISLKYSSQKQGLQVGIMRCAHLAAMDANGYSDPYVKIYLKPDEDKKSKHKTAVKKKTLNPEFNEVGLGIPRHPSAPLSIPCRAGAPLHLSLSLSLSQGGVVLGINAKGERLKHWFDCLKNKDKKIERWHTLTNE</sequence>
<dbReference type="SUPFAM" id="SSF49562">
    <property type="entry name" value="C2 domain (Calcium/lipid-binding domain, CaLB)"/>
    <property type="match status" value="2"/>
</dbReference>
<evidence type="ECO:0000259" key="20">
    <source>
        <dbReference type="PROSITE" id="PS50178"/>
    </source>
</evidence>
<keyword evidence="10" id="KW-0472">Membrane</keyword>
<evidence type="ECO:0000256" key="5">
    <source>
        <dbReference type="ARBA" id="ARBA00022737"/>
    </source>
</evidence>
<evidence type="ECO:0000256" key="16">
    <source>
        <dbReference type="ARBA" id="ARBA00083393"/>
    </source>
</evidence>
<dbReference type="InterPro" id="IPR035892">
    <property type="entry name" value="C2_domain_sf"/>
</dbReference>
<evidence type="ECO:0000256" key="3">
    <source>
        <dbReference type="ARBA" id="ARBA00022490"/>
    </source>
</evidence>
<evidence type="ECO:0000259" key="19">
    <source>
        <dbReference type="PROSITE" id="PS50004"/>
    </source>
</evidence>
<evidence type="ECO:0000256" key="2">
    <source>
        <dbReference type="ARBA" id="ARBA00022483"/>
    </source>
</evidence>
<dbReference type="PANTHER" id="PTHR45729:SF9">
    <property type="entry name" value="DOUBLE C2-LIKE DOMAIN-CONTAINING PROTEIN BETA"/>
    <property type="match status" value="1"/>
</dbReference>
<dbReference type="PROSITE" id="PS50178">
    <property type="entry name" value="ZF_FYVE"/>
    <property type="match status" value="1"/>
</dbReference>
<accession>A0A7K6KVF3</accession>
<dbReference type="Gene3D" id="3.30.40.10">
    <property type="entry name" value="Zinc/RING finger domain, C3HC4 (zinc finger)"/>
    <property type="match status" value="1"/>
</dbReference>
<evidence type="ECO:0000256" key="14">
    <source>
        <dbReference type="ARBA" id="ARBA00074108"/>
    </source>
</evidence>
<evidence type="ECO:0000256" key="1">
    <source>
        <dbReference type="ARBA" id="ARBA00004250"/>
    </source>
</evidence>
<evidence type="ECO:0000256" key="12">
    <source>
        <dbReference type="ARBA" id="ARBA00034103"/>
    </source>
</evidence>
<keyword evidence="11" id="KW-0968">Cytoplasmic vesicle</keyword>
<dbReference type="CDD" id="cd04035">
    <property type="entry name" value="C2A_Rabphilin_Doc2"/>
    <property type="match status" value="1"/>
</dbReference>
<dbReference type="CDD" id="cd15763">
    <property type="entry name" value="FYVE_RPH3L"/>
    <property type="match status" value="1"/>
</dbReference>
<dbReference type="GO" id="GO:0017158">
    <property type="term" value="P:regulation of calcium ion-dependent exocytosis"/>
    <property type="evidence" value="ECO:0007669"/>
    <property type="project" value="TreeGrafter"/>
</dbReference>
<dbReference type="InterPro" id="IPR011011">
    <property type="entry name" value="Znf_FYVE_PHD"/>
</dbReference>
<feature type="compositionally biased region" description="Pro residues" evidence="18">
    <location>
        <begin position="484"/>
        <end position="493"/>
    </location>
</feature>
<dbReference type="InterPro" id="IPR043566">
    <property type="entry name" value="Rabphilin/DOC2/Noc2"/>
</dbReference>
<feature type="non-terminal residue" evidence="22">
    <location>
        <position position="1"/>
    </location>
</feature>
<evidence type="ECO:0000256" key="7">
    <source>
        <dbReference type="ARBA" id="ARBA00022833"/>
    </source>
</evidence>
<dbReference type="GO" id="GO:0006887">
    <property type="term" value="P:exocytosis"/>
    <property type="evidence" value="ECO:0007669"/>
    <property type="project" value="UniProtKB-KW"/>
</dbReference>
<dbReference type="GO" id="GO:0098793">
    <property type="term" value="C:presynapse"/>
    <property type="evidence" value="ECO:0007669"/>
    <property type="project" value="GOC"/>
</dbReference>
<dbReference type="PANTHER" id="PTHR45729">
    <property type="entry name" value="RABPHILIN, ISOFORM A"/>
    <property type="match status" value="1"/>
</dbReference>
<feature type="region of interest" description="Disordered" evidence="18">
    <location>
        <begin position="291"/>
        <end position="350"/>
    </location>
</feature>